<accession>D5BG34</accession>
<organism evidence="1 2">
    <name type="scientific">Zunongwangia profunda (strain DSM 18752 / CCTCC AB 206139 / SM-A87)</name>
    <name type="common">Wangia profunda</name>
    <dbReference type="NCBI Taxonomy" id="655815"/>
    <lineage>
        <taxon>Bacteria</taxon>
        <taxon>Pseudomonadati</taxon>
        <taxon>Bacteroidota</taxon>
        <taxon>Flavobacteriia</taxon>
        <taxon>Flavobacteriales</taxon>
        <taxon>Flavobacteriaceae</taxon>
        <taxon>Zunongwangia</taxon>
    </lineage>
</organism>
<reference evidence="1 2" key="1">
    <citation type="journal article" date="2010" name="BMC Genomics">
        <title>The complete genome of Zunongwangia profunda SM-A87 reveals its adaptation to the deep-sea environment and ecological role in sedimentary organic nitrogen degradation.</title>
        <authorList>
            <person name="Qin Q.L."/>
            <person name="Zhang X.Y."/>
            <person name="Wang X.M."/>
            <person name="Liu G.M."/>
            <person name="Chen X.L."/>
            <person name="Xie B.B."/>
            <person name="Dang H.Y."/>
            <person name="Zhou B.C."/>
            <person name="Yu J."/>
            <person name="Zhang Y.Z."/>
        </authorList>
    </citation>
    <scope>NUCLEOTIDE SEQUENCE [LARGE SCALE GENOMIC DNA]</scope>
    <source>
        <strain evidence="2">DSM 18752 / CCTCC AB 206139 / SM-A87</strain>
    </source>
</reference>
<dbReference type="AlphaFoldDB" id="D5BG34"/>
<proteinExistence type="predicted"/>
<dbReference type="Proteomes" id="UP000001654">
    <property type="component" value="Chromosome"/>
</dbReference>
<dbReference type="HOGENOM" id="CLU_3224225_0_0_10"/>
<evidence type="ECO:0000313" key="1">
    <source>
        <dbReference type="EMBL" id="ADF53147.1"/>
    </source>
</evidence>
<protein>
    <submittedName>
        <fullName evidence="1">Uncharacterized protein</fullName>
    </submittedName>
</protein>
<evidence type="ECO:0000313" key="2">
    <source>
        <dbReference type="Proteomes" id="UP000001654"/>
    </source>
</evidence>
<sequence length="44" mass="5270">MNINYFCVLFYFVIIGVYSQESRKNWNEGNITWDDGLPGTRNFF</sequence>
<keyword evidence="2" id="KW-1185">Reference proteome</keyword>
<dbReference type="KEGG" id="zpr:ZPR_2827"/>
<name>D5BG34_ZUNPS</name>
<gene>
    <name evidence="1" type="ordered locus">ZPR_2827</name>
</gene>
<dbReference type="STRING" id="655815.ZPR_2827"/>
<dbReference type="EMBL" id="CP001650">
    <property type="protein sequence ID" value="ADF53147.1"/>
    <property type="molecule type" value="Genomic_DNA"/>
</dbReference>